<sequence length="126" mass="14502">MIKKDIPTLIYNDPFNQDPTPGWYNKQIVYYLNLGRVFLEPSMNIVADIYQFVFGFDDVDNPIRVQQQSNVIDVVPGDPGYTPLWRIVFVVVPPYFVPQSIRSVQEIRIAQFPIVATDIIINCPVL</sequence>
<dbReference type="STRING" id="767817.Desgi_2947"/>
<keyword evidence="2" id="KW-1185">Reference proteome</keyword>
<proteinExistence type="predicted"/>
<dbReference type="Proteomes" id="UP000013520">
    <property type="component" value="Chromosome"/>
</dbReference>
<dbReference type="EMBL" id="CP003273">
    <property type="protein sequence ID" value="AGL02336.1"/>
    <property type="molecule type" value="Genomic_DNA"/>
</dbReference>
<dbReference type="RefSeq" id="WP_006520804.1">
    <property type="nucleotide sequence ID" value="NC_021184.1"/>
</dbReference>
<dbReference type="AlphaFoldDB" id="R4KRV6"/>
<organism evidence="1 2">
    <name type="scientific">Desulfoscipio gibsoniae DSM 7213</name>
    <dbReference type="NCBI Taxonomy" id="767817"/>
    <lineage>
        <taxon>Bacteria</taxon>
        <taxon>Bacillati</taxon>
        <taxon>Bacillota</taxon>
        <taxon>Clostridia</taxon>
        <taxon>Eubacteriales</taxon>
        <taxon>Desulfallaceae</taxon>
        <taxon>Desulfoscipio</taxon>
    </lineage>
</organism>
<accession>R4KRV6</accession>
<evidence type="ECO:0000313" key="2">
    <source>
        <dbReference type="Proteomes" id="UP000013520"/>
    </source>
</evidence>
<protein>
    <submittedName>
        <fullName evidence="1">Uncharacterized protein</fullName>
    </submittedName>
</protein>
<reference evidence="1 2" key="1">
    <citation type="submission" date="2012-01" db="EMBL/GenBank/DDBJ databases">
        <title>Complete sequence of Desulfotomaculum gibsoniae DSM 7213.</title>
        <authorList>
            <consortium name="US DOE Joint Genome Institute"/>
            <person name="Lucas S."/>
            <person name="Han J."/>
            <person name="Lapidus A."/>
            <person name="Cheng J.-F."/>
            <person name="Goodwin L."/>
            <person name="Pitluck S."/>
            <person name="Peters L."/>
            <person name="Ovchinnikova G."/>
            <person name="Teshima H."/>
            <person name="Detter J.C."/>
            <person name="Han C."/>
            <person name="Tapia R."/>
            <person name="Land M."/>
            <person name="Hauser L."/>
            <person name="Kyrpides N."/>
            <person name="Ivanova N."/>
            <person name="Pagani I."/>
            <person name="Parshina S."/>
            <person name="Plugge C."/>
            <person name="Muyzer G."/>
            <person name="Kuever J."/>
            <person name="Ivanova A."/>
            <person name="Nazina T."/>
            <person name="Klenk H.-P."/>
            <person name="Brambilla E."/>
            <person name="Spring S."/>
            <person name="Stams A.F."/>
            <person name="Woyke T."/>
        </authorList>
    </citation>
    <scope>NUCLEOTIDE SEQUENCE [LARGE SCALE GENOMIC DNA]</scope>
    <source>
        <strain evidence="1 2">DSM 7213</strain>
    </source>
</reference>
<dbReference type="OrthoDB" id="2111883at2"/>
<gene>
    <name evidence="1" type="ORF">Desgi_2947</name>
</gene>
<dbReference type="HOGENOM" id="CLU_1977920_0_0_9"/>
<evidence type="ECO:0000313" key="1">
    <source>
        <dbReference type="EMBL" id="AGL02336.1"/>
    </source>
</evidence>
<dbReference type="KEGG" id="dgi:Desgi_2947"/>
<name>R4KRV6_9FIRM</name>